<organism evidence="2">
    <name type="scientific">uncultured marine virus</name>
    <dbReference type="NCBI Taxonomy" id="186617"/>
    <lineage>
        <taxon>Viruses</taxon>
        <taxon>environmental samples</taxon>
    </lineage>
</organism>
<keyword evidence="1" id="KW-0812">Transmembrane</keyword>
<keyword evidence="1" id="KW-0472">Membrane</keyword>
<accession>A0A0F7LCL3</accession>
<keyword evidence="1" id="KW-1133">Transmembrane helix</keyword>
<reference evidence="2" key="2">
    <citation type="submission" date="2015-03" db="EMBL/GenBank/DDBJ databases">
        <authorList>
            <person name="Chow C.-E.T."/>
            <person name="Winget D.M."/>
            <person name="White R.A.III."/>
            <person name="Hallam S.J."/>
            <person name="Suttle C.A."/>
        </authorList>
    </citation>
    <scope>NUCLEOTIDE SEQUENCE</scope>
    <source>
        <strain evidence="2">Oxic3_4</strain>
    </source>
</reference>
<proteinExistence type="predicted"/>
<evidence type="ECO:0000313" key="2">
    <source>
        <dbReference type="EMBL" id="AKH48851.1"/>
    </source>
</evidence>
<reference evidence="2" key="1">
    <citation type="journal article" date="2015" name="Front. Microbiol.">
        <title>Combining genomic sequencing methods to explore viral diversity and reveal potential virus-host interactions.</title>
        <authorList>
            <person name="Chow C.E."/>
            <person name="Winget D.M."/>
            <person name="White R.A.III."/>
            <person name="Hallam S.J."/>
            <person name="Suttle C.A."/>
        </authorList>
    </citation>
    <scope>NUCLEOTIDE SEQUENCE</scope>
    <source>
        <strain evidence="2">Oxic3_4</strain>
    </source>
</reference>
<dbReference type="EMBL" id="KR029610">
    <property type="protein sequence ID" value="AKH48851.1"/>
    <property type="molecule type" value="Genomic_DNA"/>
</dbReference>
<evidence type="ECO:0000256" key="1">
    <source>
        <dbReference type="SAM" id="Phobius"/>
    </source>
</evidence>
<name>A0A0F7LCL3_9VIRU</name>
<sequence>MQYQEPRVVRLDLIPPAQVLGRFLLPLQTLCNLVAMQALIFRVMFLQQHRLVLRLHV</sequence>
<protein>
    <submittedName>
        <fullName evidence="2">Uncharacterized protein</fullName>
    </submittedName>
</protein>
<feature type="transmembrane region" description="Helical" evidence="1">
    <location>
        <begin position="23"/>
        <end position="45"/>
    </location>
</feature>